<dbReference type="SMART" id="SM00857">
    <property type="entry name" value="Resolvase"/>
    <property type="match status" value="1"/>
</dbReference>
<name>A0ABV1GQU5_9FIRM</name>
<dbReference type="InterPro" id="IPR006119">
    <property type="entry name" value="Resolv_N"/>
</dbReference>
<evidence type="ECO:0000259" key="4">
    <source>
        <dbReference type="PROSITE" id="PS51737"/>
    </source>
</evidence>
<dbReference type="Pfam" id="PF07508">
    <property type="entry name" value="Recombinase"/>
    <property type="match status" value="1"/>
</dbReference>
<reference evidence="5 6" key="1">
    <citation type="submission" date="2024-03" db="EMBL/GenBank/DDBJ databases">
        <title>Human intestinal bacterial collection.</title>
        <authorList>
            <person name="Pauvert C."/>
            <person name="Hitch T.C.A."/>
            <person name="Clavel T."/>
        </authorList>
    </citation>
    <scope>NUCLEOTIDE SEQUENCE [LARGE SCALE GENOMIC DNA]</scope>
    <source>
        <strain evidence="5 6">CLA-JM-H10</strain>
    </source>
</reference>
<protein>
    <submittedName>
        <fullName evidence="5">Recombinase family protein</fullName>
    </submittedName>
</protein>
<dbReference type="InterPro" id="IPR036162">
    <property type="entry name" value="Resolvase-like_N_sf"/>
</dbReference>
<dbReference type="SUPFAM" id="SSF53041">
    <property type="entry name" value="Resolvase-like"/>
    <property type="match status" value="1"/>
</dbReference>
<feature type="coiled-coil region" evidence="3">
    <location>
        <begin position="364"/>
        <end position="419"/>
    </location>
</feature>
<dbReference type="InterPro" id="IPR025827">
    <property type="entry name" value="Zn_ribbon_recom_dom"/>
</dbReference>
<dbReference type="PANTHER" id="PTHR30461">
    <property type="entry name" value="DNA-INVERTASE FROM LAMBDOID PROPHAGE"/>
    <property type="match status" value="1"/>
</dbReference>
<proteinExistence type="predicted"/>
<dbReference type="PROSITE" id="PS51737">
    <property type="entry name" value="RECOMBINASE_DNA_BIND"/>
    <property type="match status" value="1"/>
</dbReference>
<comment type="caution">
    <text evidence="5">The sequence shown here is derived from an EMBL/GenBank/DDBJ whole genome shotgun (WGS) entry which is preliminary data.</text>
</comment>
<keyword evidence="2" id="KW-0233">DNA recombination</keyword>
<dbReference type="EMBL" id="JBBMES010000016">
    <property type="protein sequence ID" value="MEQ2535867.1"/>
    <property type="molecule type" value="Genomic_DNA"/>
</dbReference>
<dbReference type="Pfam" id="PF13408">
    <property type="entry name" value="Zn_ribbon_recom"/>
    <property type="match status" value="1"/>
</dbReference>
<accession>A0ABV1GQU5</accession>
<dbReference type="Gene3D" id="3.40.50.1390">
    <property type="entry name" value="Resolvase, N-terminal catalytic domain"/>
    <property type="match status" value="1"/>
</dbReference>
<gene>
    <name evidence="5" type="ORF">WMO38_12190</name>
</gene>
<dbReference type="InterPro" id="IPR050639">
    <property type="entry name" value="SSR_resolvase"/>
</dbReference>
<sequence length="508" mass="58940">MLLPIYFIQTDFRKVVFCIEEKQVEVIKKVDGPVIRDRRKMGKPLTITRKRVAAYVRVSTNGEEQIQSFNSQKQYYQDKIDSNKEWVMVGIYADEGITGTKTTKREQFLKMIDDCMNGLIDIVITKSVSRFSRNLVDTLQYTNKSITINEAEAETVRLIYDLYLQGYGAYRIAKELTRLGKVNKKGNVKWTDSGVRGILKNEKYKGDLLMGKTYTVDPISKRRLDNHGESNKYYTKNHHEAIISEEEWDKVQDILKSRYRTNENVSDAERIKFARKYAFSSMCQCGFCGTNLTRRSHNQDTKHKKPVWKCRTATNRGIANCPHSKAVDEVVIENAFLEMFKLLAENFDDVLESVLSSVEETLSKDDSTEKLKRIEKEISSLEKKRKKLTDMYLDDKISKEAYDDKYSELGNKLDKCEEEKHLFSDCALSQKNIADKMKLIRQKIKGADVLDEFDRVVFESIVEKVVVGDMEEDGTADPYKLTFVLKGMDDRSIPYARDRYMNFREKAV</sequence>
<dbReference type="Proteomes" id="UP001480973">
    <property type="component" value="Unassembled WGS sequence"/>
</dbReference>
<dbReference type="PANTHER" id="PTHR30461:SF2">
    <property type="entry name" value="SERINE RECOMBINASE PINE-RELATED"/>
    <property type="match status" value="1"/>
</dbReference>
<dbReference type="CDD" id="cd00338">
    <property type="entry name" value="Ser_Recombinase"/>
    <property type="match status" value="1"/>
</dbReference>
<dbReference type="InterPro" id="IPR011109">
    <property type="entry name" value="DNA_bind_recombinase_dom"/>
</dbReference>
<evidence type="ECO:0000256" key="2">
    <source>
        <dbReference type="ARBA" id="ARBA00023172"/>
    </source>
</evidence>
<keyword evidence="6" id="KW-1185">Reference proteome</keyword>
<evidence type="ECO:0000256" key="3">
    <source>
        <dbReference type="SAM" id="Coils"/>
    </source>
</evidence>
<keyword evidence="3" id="KW-0175">Coiled coil</keyword>
<keyword evidence="1" id="KW-0238">DNA-binding</keyword>
<feature type="domain" description="Recombinase" evidence="4">
    <location>
        <begin position="130"/>
        <end position="261"/>
    </location>
</feature>
<evidence type="ECO:0000313" key="5">
    <source>
        <dbReference type="EMBL" id="MEQ2535867.1"/>
    </source>
</evidence>
<organism evidence="5 6">
    <name type="scientific">Lachnospira intestinalis</name>
    <dbReference type="NCBI Taxonomy" id="3133158"/>
    <lineage>
        <taxon>Bacteria</taxon>
        <taxon>Bacillati</taxon>
        <taxon>Bacillota</taxon>
        <taxon>Clostridia</taxon>
        <taxon>Lachnospirales</taxon>
        <taxon>Lachnospiraceae</taxon>
        <taxon>Lachnospira</taxon>
    </lineage>
</organism>
<evidence type="ECO:0000313" key="6">
    <source>
        <dbReference type="Proteomes" id="UP001480973"/>
    </source>
</evidence>
<evidence type="ECO:0000256" key="1">
    <source>
        <dbReference type="ARBA" id="ARBA00023125"/>
    </source>
</evidence>
<dbReference type="Pfam" id="PF00239">
    <property type="entry name" value="Resolvase"/>
    <property type="match status" value="1"/>
</dbReference>